<comment type="caution">
    <text evidence="1">The sequence shown here is derived from an EMBL/GenBank/DDBJ whole genome shotgun (WGS) entry which is preliminary data.</text>
</comment>
<dbReference type="EMBL" id="CAJGYM010000004">
    <property type="protein sequence ID" value="CAD6186201.1"/>
    <property type="molecule type" value="Genomic_DNA"/>
</dbReference>
<reference evidence="1" key="1">
    <citation type="submission" date="2020-10" db="EMBL/GenBank/DDBJ databases">
        <authorList>
            <person name="Kikuchi T."/>
        </authorList>
    </citation>
    <scope>NUCLEOTIDE SEQUENCE</scope>
    <source>
        <strain evidence="1">NKZ352</strain>
    </source>
</reference>
<proteinExistence type="predicted"/>
<accession>A0A8S1GTH9</accession>
<gene>
    <name evidence="1" type="ORF">CAUJ_LOCUS2120</name>
</gene>
<name>A0A8S1GTH9_9PELO</name>
<evidence type="ECO:0000313" key="1">
    <source>
        <dbReference type="EMBL" id="CAD6186201.1"/>
    </source>
</evidence>
<sequence>MTSYSTIVTNKSDCPIFVSVDDTEGSSKRKLEEMLRIVSGEAASGYIQFRLNEYEQTGGFGFAEVFPGYSKEFVRGNVKDAFVTIYYHYSLPPRVPRGIRLACAGKRVQEDTTILFDEFNQVMDVRLR</sequence>
<evidence type="ECO:0000313" key="2">
    <source>
        <dbReference type="Proteomes" id="UP000835052"/>
    </source>
</evidence>
<dbReference type="AlphaFoldDB" id="A0A8S1GTH9"/>
<protein>
    <submittedName>
        <fullName evidence="1">Uncharacterized protein</fullName>
    </submittedName>
</protein>
<keyword evidence="2" id="KW-1185">Reference proteome</keyword>
<dbReference type="Proteomes" id="UP000835052">
    <property type="component" value="Unassembled WGS sequence"/>
</dbReference>
<organism evidence="1 2">
    <name type="scientific">Caenorhabditis auriculariae</name>
    <dbReference type="NCBI Taxonomy" id="2777116"/>
    <lineage>
        <taxon>Eukaryota</taxon>
        <taxon>Metazoa</taxon>
        <taxon>Ecdysozoa</taxon>
        <taxon>Nematoda</taxon>
        <taxon>Chromadorea</taxon>
        <taxon>Rhabditida</taxon>
        <taxon>Rhabditina</taxon>
        <taxon>Rhabditomorpha</taxon>
        <taxon>Rhabditoidea</taxon>
        <taxon>Rhabditidae</taxon>
        <taxon>Peloderinae</taxon>
        <taxon>Caenorhabditis</taxon>
    </lineage>
</organism>